<gene>
    <name evidence="2" type="ORF">CRG98_017075</name>
</gene>
<reference evidence="2 3" key="1">
    <citation type="submission" date="2017-11" db="EMBL/GenBank/DDBJ databases">
        <title>De-novo sequencing of pomegranate (Punica granatum L.) genome.</title>
        <authorList>
            <person name="Akparov Z."/>
            <person name="Amiraslanov A."/>
            <person name="Hajiyeva S."/>
            <person name="Abbasov M."/>
            <person name="Kaur K."/>
            <person name="Hamwieh A."/>
            <person name="Solovyev V."/>
            <person name="Salamov A."/>
            <person name="Braich B."/>
            <person name="Kosarev P."/>
            <person name="Mahmoud A."/>
            <person name="Hajiyev E."/>
            <person name="Babayeva S."/>
            <person name="Izzatullayeva V."/>
            <person name="Mammadov A."/>
            <person name="Mammadov A."/>
            <person name="Sharifova S."/>
            <person name="Ojaghi J."/>
            <person name="Eynullazada K."/>
            <person name="Bayramov B."/>
            <person name="Abdulazimova A."/>
            <person name="Shahmuradov I."/>
        </authorList>
    </citation>
    <scope>NUCLEOTIDE SEQUENCE [LARGE SCALE GENOMIC DNA]</scope>
    <source>
        <strain evidence="3">cv. AG2017</strain>
        <tissue evidence="2">Leaf</tissue>
    </source>
</reference>
<sequence>MQSPYGIRMIRVQSRRACRTNNRTSRASSGKSRYAHAWLTGAPGGLVSWPPKMGPTCTVEAKFFTGCSGIISKQELRQTLIPDHSRYVGTPPQSSSPSAHSIPKSKIHHRTAWASPAKAQLANSKLGIRQSAIALATTSISNESEFSGQHPPPLHYIRVLHPHHRSQGFTRASLHSGFTPTPPQSRFHTRSAAFGLHTHTTAVKVSHPFRCIRTSHPHHRSQGFTPTPLHSGFTPRVSHPLRCIRVLHPGFHTRTTAVRVSYPLRCIRVSHPGFHTQKAI</sequence>
<feature type="region of interest" description="Disordered" evidence="1">
    <location>
        <begin position="84"/>
        <end position="116"/>
    </location>
</feature>
<evidence type="ECO:0000313" key="3">
    <source>
        <dbReference type="Proteomes" id="UP000233551"/>
    </source>
</evidence>
<dbReference type="Proteomes" id="UP000233551">
    <property type="component" value="Unassembled WGS sequence"/>
</dbReference>
<organism evidence="2 3">
    <name type="scientific">Punica granatum</name>
    <name type="common">Pomegranate</name>
    <dbReference type="NCBI Taxonomy" id="22663"/>
    <lineage>
        <taxon>Eukaryota</taxon>
        <taxon>Viridiplantae</taxon>
        <taxon>Streptophyta</taxon>
        <taxon>Embryophyta</taxon>
        <taxon>Tracheophyta</taxon>
        <taxon>Spermatophyta</taxon>
        <taxon>Magnoliopsida</taxon>
        <taxon>eudicotyledons</taxon>
        <taxon>Gunneridae</taxon>
        <taxon>Pentapetalae</taxon>
        <taxon>rosids</taxon>
        <taxon>malvids</taxon>
        <taxon>Myrtales</taxon>
        <taxon>Lythraceae</taxon>
        <taxon>Punica</taxon>
    </lineage>
</organism>
<proteinExistence type="predicted"/>
<evidence type="ECO:0000256" key="1">
    <source>
        <dbReference type="SAM" id="MobiDB-lite"/>
    </source>
</evidence>
<dbReference type="AlphaFoldDB" id="A0A2I0K1U6"/>
<protein>
    <submittedName>
        <fullName evidence="2">Uncharacterized protein</fullName>
    </submittedName>
</protein>
<evidence type="ECO:0000313" key="2">
    <source>
        <dbReference type="EMBL" id="PKI62529.1"/>
    </source>
</evidence>
<comment type="caution">
    <text evidence="2">The sequence shown here is derived from an EMBL/GenBank/DDBJ whole genome shotgun (WGS) entry which is preliminary data.</text>
</comment>
<keyword evidence="3" id="KW-1185">Reference proteome</keyword>
<name>A0A2I0K1U6_PUNGR</name>
<dbReference type="EMBL" id="PGOL01000965">
    <property type="protein sequence ID" value="PKI62529.1"/>
    <property type="molecule type" value="Genomic_DNA"/>
</dbReference>
<accession>A0A2I0K1U6</accession>
<feature type="compositionally biased region" description="Low complexity" evidence="1">
    <location>
        <begin position="91"/>
        <end position="102"/>
    </location>
</feature>